<dbReference type="InterPro" id="IPR026504">
    <property type="entry name" value="MNS1"/>
</dbReference>
<dbReference type="Pfam" id="PF13868">
    <property type="entry name" value="TPH"/>
    <property type="match status" value="1"/>
</dbReference>
<comment type="similarity">
    <text evidence="3">Belongs to the MNS1 family.</text>
</comment>
<feature type="coiled-coil region" evidence="14">
    <location>
        <begin position="83"/>
        <end position="244"/>
    </location>
</feature>
<protein>
    <recommendedName>
        <fullName evidence="4">Meiosis-specific nuclear structural protein 1</fullName>
    </recommendedName>
</protein>
<dbReference type="Proteomes" id="UP001152795">
    <property type="component" value="Unassembled WGS sequence"/>
</dbReference>
<keyword evidence="12" id="KW-0966">Cell projection</keyword>
<evidence type="ECO:0000256" key="13">
    <source>
        <dbReference type="ARBA" id="ARBA00046114"/>
    </source>
</evidence>
<dbReference type="PANTHER" id="PTHR19265">
    <property type="entry name" value="MEIOSIS-SPECIFIC NUCLEAR STRUCTURAL PROTEIN 1"/>
    <property type="match status" value="1"/>
</dbReference>
<feature type="region of interest" description="Disordered" evidence="15">
    <location>
        <begin position="1"/>
        <end position="26"/>
    </location>
</feature>
<evidence type="ECO:0000256" key="1">
    <source>
        <dbReference type="ARBA" id="ARBA00004123"/>
    </source>
</evidence>
<evidence type="ECO:0000256" key="7">
    <source>
        <dbReference type="ARBA" id="ARBA00023054"/>
    </source>
</evidence>
<gene>
    <name evidence="16" type="ORF">PACLA_8A063243</name>
</gene>
<keyword evidence="11" id="KW-0469">Meiosis</keyword>
<sequence length="257" mass="31284">MSQQASTRRANLSHAQQSKLRADDRRREILREENVKRLTAEKLLEANMASEERVENKRFLCRLQLEARERDMDQALFQENEARLLKEQQLEQEERLAKELQRMKMEKLRDEKFRQQIRENSVELRELEAKLKAGYMNRERAAQLAEKHLLEVDEQNREAEIAKTMRENHNKALEAQTAKERERYDESVRHQEQLEKQLLEQEKKKQDAYEEFLKEKLMIDEIVRKIYEEDQRELEKKLGKQRATQRYITEFKKKRDE</sequence>
<proteinExistence type="inferred from homology"/>
<dbReference type="InterPro" id="IPR043597">
    <property type="entry name" value="TPH_dom"/>
</dbReference>
<evidence type="ECO:0000313" key="17">
    <source>
        <dbReference type="Proteomes" id="UP001152795"/>
    </source>
</evidence>
<keyword evidence="7 14" id="KW-0175">Coiled coil</keyword>
<evidence type="ECO:0000256" key="8">
    <source>
        <dbReference type="ARBA" id="ARBA00023069"/>
    </source>
</evidence>
<dbReference type="OrthoDB" id="197839at2759"/>
<name>A0A6S7HRU7_PARCT</name>
<accession>A0A6S7HRU7</accession>
<dbReference type="GO" id="GO:0031514">
    <property type="term" value="C:motile cilium"/>
    <property type="evidence" value="ECO:0007669"/>
    <property type="project" value="TreeGrafter"/>
</dbReference>
<organism evidence="16 17">
    <name type="scientific">Paramuricea clavata</name>
    <name type="common">Red gorgonian</name>
    <name type="synonym">Violescent sea-whip</name>
    <dbReference type="NCBI Taxonomy" id="317549"/>
    <lineage>
        <taxon>Eukaryota</taxon>
        <taxon>Metazoa</taxon>
        <taxon>Cnidaria</taxon>
        <taxon>Anthozoa</taxon>
        <taxon>Octocorallia</taxon>
        <taxon>Malacalcyonacea</taxon>
        <taxon>Plexauridae</taxon>
        <taxon>Paramuricea</taxon>
    </lineage>
</organism>
<keyword evidence="10" id="KW-0539">Nucleus</keyword>
<dbReference type="GO" id="GO:0044782">
    <property type="term" value="P:cilium organization"/>
    <property type="evidence" value="ECO:0007669"/>
    <property type="project" value="TreeGrafter"/>
</dbReference>
<reference evidence="16" key="1">
    <citation type="submission" date="2020-04" db="EMBL/GenBank/DDBJ databases">
        <authorList>
            <person name="Alioto T."/>
            <person name="Alioto T."/>
            <person name="Gomez Garrido J."/>
        </authorList>
    </citation>
    <scope>NUCLEOTIDE SEQUENCE</scope>
    <source>
        <strain evidence="16">A484AB</strain>
    </source>
</reference>
<dbReference type="AlphaFoldDB" id="A0A6S7HRU7"/>
<evidence type="ECO:0000313" key="16">
    <source>
        <dbReference type="EMBL" id="CAB4007017.1"/>
    </source>
</evidence>
<comment type="subcellular location">
    <subcellularLocation>
        <location evidence="2">Cytoplasm</location>
        <location evidence="2">Cytoskeleton</location>
        <location evidence="2">Flagellum axoneme</location>
    </subcellularLocation>
    <subcellularLocation>
        <location evidence="1">Nucleus</location>
    </subcellularLocation>
</comment>
<dbReference type="GO" id="GO:0005634">
    <property type="term" value="C:nucleus"/>
    <property type="evidence" value="ECO:0007669"/>
    <property type="project" value="UniProtKB-SubCell"/>
</dbReference>
<evidence type="ECO:0000256" key="12">
    <source>
        <dbReference type="ARBA" id="ARBA00023273"/>
    </source>
</evidence>
<feature type="non-terminal residue" evidence="16">
    <location>
        <position position="1"/>
    </location>
</feature>
<evidence type="ECO:0000256" key="14">
    <source>
        <dbReference type="SAM" id="Coils"/>
    </source>
</evidence>
<keyword evidence="5" id="KW-0963">Cytoplasm</keyword>
<evidence type="ECO:0000256" key="10">
    <source>
        <dbReference type="ARBA" id="ARBA00023242"/>
    </source>
</evidence>
<evidence type="ECO:0000256" key="6">
    <source>
        <dbReference type="ARBA" id="ARBA00022846"/>
    </source>
</evidence>
<dbReference type="GO" id="GO:0051321">
    <property type="term" value="P:meiotic cell cycle"/>
    <property type="evidence" value="ECO:0007669"/>
    <property type="project" value="UniProtKB-KW"/>
</dbReference>
<evidence type="ECO:0000256" key="3">
    <source>
        <dbReference type="ARBA" id="ARBA00009158"/>
    </source>
</evidence>
<keyword evidence="8" id="KW-0969">Cilium</keyword>
<evidence type="ECO:0000256" key="2">
    <source>
        <dbReference type="ARBA" id="ARBA00004611"/>
    </source>
</evidence>
<evidence type="ECO:0000256" key="15">
    <source>
        <dbReference type="SAM" id="MobiDB-lite"/>
    </source>
</evidence>
<evidence type="ECO:0000256" key="4">
    <source>
        <dbReference type="ARBA" id="ARBA00014813"/>
    </source>
</evidence>
<dbReference type="EMBL" id="CACRXK020005675">
    <property type="protein sequence ID" value="CAB4007017.1"/>
    <property type="molecule type" value="Genomic_DNA"/>
</dbReference>
<keyword evidence="6" id="KW-0282">Flagellum</keyword>
<feature type="compositionally biased region" description="Polar residues" evidence="15">
    <location>
        <begin position="1"/>
        <end position="19"/>
    </location>
</feature>
<evidence type="ECO:0000256" key="11">
    <source>
        <dbReference type="ARBA" id="ARBA00023254"/>
    </source>
</evidence>
<evidence type="ECO:0000256" key="5">
    <source>
        <dbReference type="ARBA" id="ARBA00022490"/>
    </source>
</evidence>
<evidence type="ECO:0000256" key="9">
    <source>
        <dbReference type="ARBA" id="ARBA00023212"/>
    </source>
</evidence>
<keyword evidence="17" id="KW-1185">Reference proteome</keyword>
<comment type="caution">
    <text evidence="16">The sequence shown here is derived from an EMBL/GenBank/DDBJ whole genome shotgun (WGS) entry which is preliminary data.</text>
</comment>
<comment type="function">
    <text evidence="13">Microtubule inner protein (MIP) part of the dynein-decorated doublet microtubules (DMTs) in cilia axoneme, which is required for motile cilia beating. May play a role in the control of meiotic division and germ cell differentiation through regulation of pairing and recombination during meiosis. Required for sperm flagella assembly. May play a role in the assembly and function of the outer dynein arm-docking complex (ODA-DC). ODA-DC mediates outer dynein arms (ODA) binding onto the axonemal doublet microtubules.</text>
</comment>
<dbReference type="PANTHER" id="PTHR19265:SF0">
    <property type="entry name" value="MEIOSIS-SPECIFIC NUCLEAR STRUCTURAL PROTEIN 1"/>
    <property type="match status" value="1"/>
</dbReference>
<keyword evidence="9" id="KW-0206">Cytoskeleton</keyword>